<name>A0ACC0CB16_CATRO</name>
<dbReference type="Proteomes" id="UP001060085">
    <property type="component" value="Linkage Group LG01"/>
</dbReference>
<proteinExistence type="predicted"/>
<gene>
    <name evidence="1" type="ORF">M9H77_03308</name>
</gene>
<comment type="caution">
    <text evidence="1">The sequence shown here is derived from an EMBL/GenBank/DDBJ whole genome shotgun (WGS) entry which is preliminary data.</text>
</comment>
<keyword evidence="2" id="KW-1185">Reference proteome</keyword>
<organism evidence="1 2">
    <name type="scientific">Catharanthus roseus</name>
    <name type="common">Madagascar periwinkle</name>
    <name type="synonym">Vinca rosea</name>
    <dbReference type="NCBI Taxonomy" id="4058"/>
    <lineage>
        <taxon>Eukaryota</taxon>
        <taxon>Viridiplantae</taxon>
        <taxon>Streptophyta</taxon>
        <taxon>Embryophyta</taxon>
        <taxon>Tracheophyta</taxon>
        <taxon>Spermatophyta</taxon>
        <taxon>Magnoliopsida</taxon>
        <taxon>eudicotyledons</taxon>
        <taxon>Gunneridae</taxon>
        <taxon>Pentapetalae</taxon>
        <taxon>asterids</taxon>
        <taxon>lamiids</taxon>
        <taxon>Gentianales</taxon>
        <taxon>Apocynaceae</taxon>
        <taxon>Rauvolfioideae</taxon>
        <taxon>Vinceae</taxon>
        <taxon>Catharanthinae</taxon>
        <taxon>Catharanthus</taxon>
    </lineage>
</organism>
<reference evidence="2" key="1">
    <citation type="journal article" date="2023" name="Nat. Plants">
        <title>Single-cell RNA sequencing provides a high-resolution roadmap for understanding the multicellular compartmentation of specialized metabolism.</title>
        <authorList>
            <person name="Sun S."/>
            <person name="Shen X."/>
            <person name="Li Y."/>
            <person name="Li Y."/>
            <person name="Wang S."/>
            <person name="Li R."/>
            <person name="Zhang H."/>
            <person name="Shen G."/>
            <person name="Guo B."/>
            <person name="Wei J."/>
            <person name="Xu J."/>
            <person name="St-Pierre B."/>
            <person name="Chen S."/>
            <person name="Sun C."/>
        </authorList>
    </citation>
    <scope>NUCLEOTIDE SEQUENCE [LARGE SCALE GENOMIC DNA]</scope>
</reference>
<evidence type="ECO:0000313" key="2">
    <source>
        <dbReference type="Proteomes" id="UP001060085"/>
    </source>
</evidence>
<protein>
    <submittedName>
        <fullName evidence="1">Uncharacterized protein</fullName>
    </submittedName>
</protein>
<dbReference type="EMBL" id="CM044701">
    <property type="protein sequence ID" value="KAI5682080.1"/>
    <property type="molecule type" value="Genomic_DNA"/>
</dbReference>
<accession>A0ACC0CB16</accession>
<evidence type="ECO:0000313" key="1">
    <source>
        <dbReference type="EMBL" id="KAI5682080.1"/>
    </source>
</evidence>
<sequence>MDENLKAQLTDLQAKASFFIDVERKFLAQKTKCEFSLKCNKSTKRFHSLVKRNTKKNFITALTKEDGTSTTSFNEPRVPLRLPWTAYRTVLKGTPFIYWAKIVWNPTFPPKFSFIMWLTVLRTLPMMDRLKFLEETLLLLFFACPFIGTTLLARLKYRDGDSKAWEYKCRLNQEYDVLTLGAYEEALWIEKGNWKMMIDY</sequence>